<sequence length="294" mass="34379">MKKDDILDIITLIIAFIFLVACIIVISFVTKYRELEFNRLWRTRFFITILLLLYSLLSALSNLKWYPRQFNSVNNKSAACCASNYLHQSFIFPFFISIVTYLLQCSMNLELVQQDNPNRTVLFKSFIYIILPLFLGLINLILVGFKPNVVFFVSYDNDEGTCVKSSFYQVITILFIIFLLVIFIFSLKNKLNTSGINIYHRNRLRRFPYFYIPLIIISIICIAEPYIGGTAQIIFKFLDFILNTVFMFVFIYFLVIKPTKEAANDPLRRGHITKRHGIIEEVTENINSEILDDL</sequence>
<dbReference type="EMBL" id="JAPFFF010000011">
    <property type="protein sequence ID" value="KAK8878085.1"/>
    <property type="molecule type" value="Genomic_DNA"/>
</dbReference>
<dbReference type="PROSITE" id="PS51257">
    <property type="entry name" value="PROKAR_LIPOPROTEIN"/>
    <property type="match status" value="1"/>
</dbReference>
<keyword evidence="1" id="KW-0812">Transmembrane</keyword>
<feature type="transmembrane region" description="Helical" evidence="1">
    <location>
        <begin position="233"/>
        <end position="255"/>
    </location>
</feature>
<keyword evidence="3" id="KW-1185">Reference proteome</keyword>
<evidence type="ECO:0000313" key="3">
    <source>
        <dbReference type="Proteomes" id="UP001470230"/>
    </source>
</evidence>
<feature type="transmembrane region" description="Helical" evidence="1">
    <location>
        <begin position="165"/>
        <end position="187"/>
    </location>
</feature>
<keyword evidence="1" id="KW-0472">Membrane</keyword>
<evidence type="ECO:0008006" key="4">
    <source>
        <dbReference type="Google" id="ProtNLM"/>
    </source>
</evidence>
<feature type="transmembrane region" description="Helical" evidence="1">
    <location>
        <begin position="41"/>
        <end position="65"/>
    </location>
</feature>
<feature type="transmembrane region" description="Helical" evidence="1">
    <location>
        <begin position="125"/>
        <end position="145"/>
    </location>
</feature>
<proteinExistence type="predicted"/>
<name>A0ABR2JK24_9EUKA</name>
<organism evidence="2 3">
    <name type="scientific">Tritrichomonas musculus</name>
    <dbReference type="NCBI Taxonomy" id="1915356"/>
    <lineage>
        <taxon>Eukaryota</taxon>
        <taxon>Metamonada</taxon>
        <taxon>Parabasalia</taxon>
        <taxon>Tritrichomonadida</taxon>
        <taxon>Tritrichomonadidae</taxon>
        <taxon>Tritrichomonas</taxon>
    </lineage>
</organism>
<protein>
    <recommendedName>
        <fullName evidence="4">G-protein coupled receptors family 1 profile domain-containing protein</fullName>
    </recommendedName>
</protein>
<evidence type="ECO:0000313" key="2">
    <source>
        <dbReference type="EMBL" id="KAK8878085.1"/>
    </source>
</evidence>
<feature type="transmembrane region" description="Helical" evidence="1">
    <location>
        <begin position="85"/>
        <end position="104"/>
    </location>
</feature>
<comment type="caution">
    <text evidence="2">The sequence shown here is derived from an EMBL/GenBank/DDBJ whole genome shotgun (WGS) entry which is preliminary data.</text>
</comment>
<evidence type="ECO:0000256" key="1">
    <source>
        <dbReference type="SAM" id="Phobius"/>
    </source>
</evidence>
<gene>
    <name evidence="2" type="ORF">M9Y10_004848</name>
</gene>
<feature type="transmembrane region" description="Helical" evidence="1">
    <location>
        <begin position="208"/>
        <end position="227"/>
    </location>
</feature>
<feature type="transmembrane region" description="Helical" evidence="1">
    <location>
        <begin position="6"/>
        <end position="29"/>
    </location>
</feature>
<accession>A0ABR2JK24</accession>
<keyword evidence="1" id="KW-1133">Transmembrane helix</keyword>
<reference evidence="2 3" key="1">
    <citation type="submission" date="2024-04" db="EMBL/GenBank/DDBJ databases">
        <title>Tritrichomonas musculus Genome.</title>
        <authorList>
            <person name="Alves-Ferreira E."/>
            <person name="Grigg M."/>
            <person name="Lorenzi H."/>
            <person name="Galac M."/>
        </authorList>
    </citation>
    <scope>NUCLEOTIDE SEQUENCE [LARGE SCALE GENOMIC DNA]</scope>
    <source>
        <strain evidence="2 3">EAF2021</strain>
    </source>
</reference>
<dbReference type="Proteomes" id="UP001470230">
    <property type="component" value="Unassembled WGS sequence"/>
</dbReference>